<organism evidence="1 2">
    <name type="scientific">Ataeniobius toweri</name>
    <dbReference type="NCBI Taxonomy" id="208326"/>
    <lineage>
        <taxon>Eukaryota</taxon>
        <taxon>Metazoa</taxon>
        <taxon>Chordata</taxon>
        <taxon>Craniata</taxon>
        <taxon>Vertebrata</taxon>
        <taxon>Euteleostomi</taxon>
        <taxon>Actinopterygii</taxon>
        <taxon>Neopterygii</taxon>
        <taxon>Teleostei</taxon>
        <taxon>Neoteleostei</taxon>
        <taxon>Acanthomorphata</taxon>
        <taxon>Ovalentaria</taxon>
        <taxon>Atherinomorphae</taxon>
        <taxon>Cyprinodontiformes</taxon>
        <taxon>Goodeidae</taxon>
        <taxon>Ataeniobius</taxon>
    </lineage>
</organism>
<reference evidence="1 2" key="1">
    <citation type="submission" date="2021-07" db="EMBL/GenBank/DDBJ databases">
        <authorList>
            <person name="Palmer J.M."/>
        </authorList>
    </citation>
    <scope>NUCLEOTIDE SEQUENCE [LARGE SCALE GENOMIC DNA]</scope>
    <source>
        <strain evidence="1 2">AT_MEX2019</strain>
        <tissue evidence="1">Muscle</tissue>
    </source>
</reference>
<gene>
    <name evidence="1" type="ORF">ATANTOWER_011840</name>
</gene>
<protein>
    <submittedName>
        <fullName evidence="1">Uncharacterized protein</fullName>
    </submittedName>
</protein>
<name>A0ABU7BMQ3_9TELE</name>
<evidence type="ECO:0000313" key="2">
    <source>
        <dbReference type="Proteomes" id="UP001345963"/>
    </source>
</evidence>
<proteinExistence type="predicted"/>
<dbReference type="Proteomes" id="UP001345963">
    <property type="component" value="Unassembled WGS sequence"/>
</dbReference>
<keyword evidence="2" id="KW-1185">Reference proteome</keyword>
<comment type="caution">
    <text evidence="1">The sequence shown here is derived from an EMBL/GenBank/DDBJ whole genome shotgun (WGS) entry which is preliminary data.</text>
</comment>
<accession>A0ABU7BMQ3</accession>
<evidence type="ECO:0000313" key="1">
    <source>
        <dbReference type="EMBL" id="MED6250840.1"/>
    </source>
</evidence>
<sequence length="141" mass="15317">MIPEGFLQVSFSSSVLSALLEKQLLSASPVCSNSSLNPCPPLSSVTPSLLDHCCRLLHTSSDTPPPFAGRPNLLTLSLQCSQQLPPSRGDCFERSPLSFPPPWLAQSILYGFIYLPSAFSSSPPYEAEMLTTCMLDKLQQL</sequence>
<dbReference type="EMBL" id="JAHUTI010059263">
    <property type="protein sequence ID" value="MED6250840.1"/>
    <property type="molecule type" value="Genomic_DNA"/>
</dbReference>